<dbReference type="EMBL" id="JBHSFV010000009">
    <property type="protein sequence ID" value="MFC4635048.1"/>
    <property type="molecule type" value="Genomic_DNA"/>
</dbReference>
<organism evidence="1 2">
    <name type="scientific">Dokdonia ponticola</name>
    <dbReference type="NCBI Taxonomy" id="2041041"/>
    <lineage>
        <taxon>Bacteria</taxon>
        <taxon>Pseudomonadati</taxon>
        <taxon>Bacteroidota</taxon>
        <taxon>Flavobacteriia</taxon>
        <taxon>Flavobacteriales</taxon>
        <taxon>Flavobacteriaceae</taxon>
        <taxon>Dokdonia</taxon>
    </lineage>
</organism>
<dbReference type="Proteomes" id="UP001596043">
    <property type="component" value="Unassembled WGS sequence"/>
</dbReference>
<keyword evidence="2" id="KW-1185">Reference proteome</keyword>
<dbReference type="RefSeq" id="WP_379979899.1">
    <property type="nucleotide sequence ID" value="NZ_JBHSFV010000009.1"/>
</dbReference>
<gene>
    <name evidence="1" type="ORF">ACFO3O_14095</name>
</gene>
<protein>
    <recommendedName>
        <fullName evidence="3">TonB C-terminal domain-containing protein</fullName>
    </recommendedName>
</protein>
<accession>A0ABV9HYQ7</accession>
<evidence type="ECO:0000313" key="2">
    <source>
        <dbReference type="Proteomes" id="UP001596043"/>
    </source>
</evidence>
<reference evidence="2" key="1">
    <citation type="journal article" date="2019" name="Int. J. Syst. Evol. Microbiol.">
        <title>The Global Catalogue of Microorganisms (GCM) 10K type strain sequencing project: providing services to taxonomists for standard genome sequencing and annotation.</title>
        <authorList>
            <consortium name="The Broad Institute Genomics Platform"/>
            <consortium name="The Broad Institute Genome Sequencing Center for Infectious Disease"/>
            <person name="Wu L."/>
            <person name="Ma J."/>
        </authorList>
    </citation>
    <scope>NUCLEOTIDE SEQUENCE [LARGE SCALE GENOMIC DNA]</scope>
    <source>
        <strain evidence="2">YJ-61-S</strain>
    </source>
</reference>
<evidence type="ECO:0008006" key="3">
    <source>
        <dbReference type="Google" id="ProtNLM"/>
    </source>
</evidence>
<comment type="caution">
    <text evidence="1">The sequence shown here is derived from an EMBL/GenBank/DDBJ whole genome shotgun (WGS) entry which is preliminary data.</text>
</comment>
<evidence type="ECO:0000313" key="1">
    <source>
        <dbReference type="EMBL" id="MFC4635048.1"/>
    </source>
</evidence>
<sequence length="142" mass="15914">MKSLRIFLVFIYFYAFLLVGQAGAKAQNTSSITVTENAEFAIELGKCQKMDGVKITFLEVLEDSRCPKDVDCVWAGQARIKISIEEKGKASFEKEILFDALGKEIVIHTTETAIIKAIALSPYPMTSIPKKDRTYYLEVIPI</sequence>
<name>A0ABV9HYQ7_9FLAO</name>
<proteinExistence type="predicted"/>